<dbReference type="PROSITE" id="PS00194">
    <property type="entry name" value="THIOREDOXIN_1"/>
    <property type="match status" value="1"/>
</dbReference>
<keyword evidence="1" id="KW-0676">Redox-active center</keyword>
<dbReference type="Proteomes" id="UP000184240">
    <property type="component" value="Unassembled WGS sequence"/>
</dbReference>
<evidence type="ECO:0000313" key="6">
    <source>
        <dbReference type="Proteomes" id="UP000184240"/>
    </source>
</evidence>
<dbReference type="InterPro" id="IPR017937">
    <property type="entry name" value="Thioredoxin_CS"/>
</dbReference>
<dbReference type="GO" id="GO:0016491">
    <property type="term" value="F:oxidoreductase activity"/>
    <property type="evidence" value="ECO:0007669"/>
    <property type="project" value="InterPro"/>
</dbReference>
<reference evidence="5" key="1">
    <citation type="submission" date="2016-11" db="EMBL/GenBank/DDBJ databases">
        <authorList>
            <person name="Jaros S."/>
            <person name="Januszkiewicz K."/>
            <person name="Wedrychowicz H."/>
        </authorList>
    </citation>
    <scope>NUCLEOTIDE SEQUENCE [LARGE SCALE GENOMIC DNA]</scope>
    <source>
        <strain evidence="5">DSM 19859</strain>
    </source>
</reference>
<dbReference type="InterPro" id="IPR036249">
    <property type="entry name" value="Thioredoxin-like_sf"/>
</dbReference>
<dbReference type="Proteomes" id="UP000290037">
    <property type="component" value="Unassembled WGS sequence"/>
</dbReference>
<dbReference type="SUPFAM" id="SSF52833">
    <property type="entry name" value="Thioredoxin-like"/>
    <property type="match status" value="1"/>
</dbReference>
<accession>A0A1M5TX26</accession>
<dbReference type="InterPro" id="IPR050553">
    <property type="entry name" value="Thioredoxin_ResA/DsbE_sf"/>
</dbReference>
<dbReference type="RefSeq" id="WP_072979960.1">
    <property type="nucleotide sequence ID" value="NZ_FQXT01000001.1"/>
</dbReference>
<dbReference type="PROSITE" id="PS51352">
    <property type="entry name" value="THIOREDOXIN_2"/>
    <property type="match status" value="1"/>
</dbReference>
<dbReference type="EMBL" id="QOVN01000004">
    <property type="protein sequence ID" value="RXG28541.1"/>
    <property type="molecule type" value="Genomic_DNA"/>
</dbReference>
<proteinExistence type="predicted"/>
<name>A0A1M5TX26_9FLAO</name>
<evidence type="ECO:0000256" key="1">
    <source>
        <dbReference type="ARBA" id="ARBA00023284"/>
    </source>
</evidence>
<evidence type="ECO:0000313" key="7">
    <source>
        <dbReference type="Proteomes" id="UP000290037"/>
    </source>
</evidence>
<keyword evidence="2" id="KW-0732">Signal</keyword>
<feature type="domain" description="Thioredoxin" evidence="3">
    <location>
        <begin position="476"/>
        <end position="629"/>
    </location>
</feature>
<reference evidence="6" key="2">
    <citation type="submission" date="2016-11" db="EMBL/GenBank/DDBJ databases">
        <authorList>
            <person name="Varghese N."/>
            <person name="Submissions S."/>
        </authorList>
    </citation>
    <scope>NUCLEOTIDE SEQUENCE [LARGE SCALE GENOMIC DNA]</scope>
    <source>
        <strain evidence="6">DSM 19859</strain>
    </source>
</reference>
<dbReference type="EMBL" id="FQXT01000001">
    <property type="protein sequence ID" value="SHH54943.1"/>
    <property type="molecule type" value="Genomic_DNA"/>
</dbReference>
<keyword evidence="7" id="KW-1185">Reference proteome</keyword>
<feature type="chain" id="PRO_5012251776" evidence="2">
    <location>
        <begin position="22"/>
        <end position="634"/>
    </location>
</feature>
<feature type="signal peptide" evidence="2">
    <location>
        <begin position="1"/>
        <end position="21"/>
    </location>
</feature>
<evidence type="ECO:0000256" key="2">
    <source>
        <dbReference type="SAM" id="SignalP"/>
    </source>
</evidence>
<dbReference type="PROSITE" id="PS51257">
    <property type="entry name" value="PROKAR_LIPOPROTEIN"/>
    <property type="match status" value="1"/>
</dbReference>
<dbReference type="GO" id="GO:0016209">
    <property type="term" value="F:antioxidant activity"/>
    <property type="evidence" value="ECO:0007669"/>
    <property type="project" value="InterPro"/>
</dbReference>
<evidence type="ECO:0000313" key="5">
    <source>
        <dbReference type="EMBL" id="SHH54943.1"/>
    </source>
</evidence>
<protein>
    <submittedName>
        <fullName evidence="5">Peroxiredoxin</fullName>
    </submittedName>
</protein>
<dbReference type="PANTHER" id="PTHR42852">
    <property type="entry name" value="THIOL:DISULFIDE INTERCHANGE PROTEIN DSBE"/>
    <property type="match status" value="1"/>
</dbReference>
<dbReference type="Gene3D" id="3.40.30.10">
    <property type="entry name" value="Glutaredoxin"/>
    <property type="match status" value="1"/>
</dbReference>
<dbReference type="AlphaFoldDB" id="A0A1M5TX26"/>
<reference evidence="4 7" key="3">
    <citation type="submission" date="2018-07" db="EMBL/GenBank/DDBJ databases">
        <title>Leeuwenhoekiella genomics.</title>
        <authorList>
            <person name="Tahon G."/>
            <person name="Willems A."/>
        </authorList>
    </citation>
    <scope>NUCLEOTIDE SEQUENCE [LARGE SCALE GENOMIC DNA]</scope>
    <source>
        <strain evidence="4 7">LMG 24856</strain>
    </source>
</reference>
<sequence>MKHLRLSAFLAFTALSLLSCSDEPKETPLSIGNLELSETKPSPGDSLKIAYTSKDSLVPEAFYVYTVASSAYPVDLNLVKDGERFTDAIKIPDSADGLIFHFKNGEEYEANGEKGYTVNLYDAEGEMLPSSKVAIAHYISGRGSYYGIKTESDSTLAAYTQALENDAASSEDWLLPQIYLMSRSDAEQANTLAQKTIDSYSGKTLTEKDYTTLFRLAQFKKDQPAQDSLLAILKTEYPKNTWVLNNYVSQMRQAKSVDEQLEILDDFNENSGADGTQKDFLYRTIATTFLENGNIEAYTEYMDKASDDMSKASILNNLAWERAENGEELEVAETMSKQSLDIIDAQKSDKPDYYTAKQFEKSLASTKAMYSDTYGLILFKQGKVKEAIAAQEVAVADRATADVTERYLQFLTADEQYDKVVEKATEYIKDGNGTSATKEYLKTAYTASEQDEDFENYLSGLEKIAHDNALAELKKEMIDEEAPTFNLKNLNGEEIALTDLKGKTVVLDFWATWCGPCKISFPGMQKAVTKYADNDQVEFLFIDTWESTSGEAREKGVSDFIASNAYTFNVLMDTPKEEGSREYDVVSAYEVDGIPTKFVLGPDGKIKFKAVGFDGNTDGLVEELDMMIALASGQ</sequence>
<gene>
    <name evidence="4" type="ORF">DSM01_2001</name>
    <name evidence="5" type="ORF">SAMN04487999_0473</name>
</gene>
<dbReference type="STRING" id="573501.SAMN04487999_0473"/>
<dbReference type="Pfam" id="PF00578">
    <property type="entry name" value="AhpC-TSA"/>
    <property type="match status" value="1"/>
</dbReference>
<dbReference type="PANTHER" id="PTHR42852:SF13">
    <property type="entry name" value="PROTEIN DIPZ"/>
    <property type="match status" value="1"/>
</dbReference>
<dbReference type="CDD" id="cd02966">
    <property type="entry name" value="TlpA_like_family"/>
    <property type="match status" value="1"/>
</dbReference>
<dbReference type="OrthoDB" id="634996at2"/>
<dbReference type="InterPro" id="IPR013766">
    <property type="entry name" value="Thioredoxin_domain"/>
</dbReference>
<dbReference type="InterPro" id="IPR000866">
    <property type="entry name" value="AhpC/TSA"/>
</dbReference>
<evidence type="ECO:0000259" key="3">
    <source>
        <dbReference type="PROSITE" id="PS51352"/>
    </source>
</evidence>
<organism evidence="5 6">
    <name type="scientific">Leeuwenhoekiella palythoae</name>
    <dbReference type="NCBI Taxonomy" id="573501"/>
    <lineage>
        <taxon>Bacteria</taxon>
        <taxon>Pseudomonadati</taxon>
        <taxon>Bacteroidota</taxon>
        <taxon>Flavobacteriia</taxon>
        <taxon>Flavobacteriales</taxon>
        <taxon>Flavobacteriaceae</taxon>
        <taxon>Leeuwenhoekiella</taxon>
    </lineage>
</organism>
<evidence type="ECO:0000313" key="4">
    <source>
        <dbReference type="EMBL" id="RXG28541.1"/>
    </source>
</evidence>